<dbReference type="SUPFAM" id="SSF50998">
    <property type="entry name" value="Quinoprotein alcohol dehydrogenase-like"/>
    <property type="match status" value="2"/>
</dbReference>
<dbReference type="PANTHER" id="PTHR19879:SF9">
    <property type="entry name" value="TRANSCRIPTION INITIATION FACTOR TFIID SUBUNIT 5"/>
    <property type="match status" value="1"/>
</dbReference>
<evidence type="ECO:0000256" key="3">
    <source>
        <dbReference type="PROSITE-ProRule" id="PRU00221"/>
    </source>
</evidence>
<dbReference type="KEGG" id="uli:ETAA1_52780"/>
<dbReference type="OrthoDB" id="414967at2"/>
<feature type="domain" description="Novel STAND NTPase 1" evidence="5">
    <location>
        <begin position="375"/>
        <end position="773"/>
    </location>
</feature>
<gene>
    <name evidence="6" type="ORF">ETAA1_52780</name>
</gene>
<dbReference type="RefSeq" id="WP_145243429.1">
    <property type="nucleotide sequence ID" value="NZ_CP036273.1"/>
</dbReference>
<sequence>MPAPYHVRLAVSQYGDQFRAELFTEDLGDTEGDVLTELPPSLGEWVPYLAQGAELPPDAARQLGKDLFAALLGQPENAKKWTEVLDRARKTNRPIRLLIDATTDAVRDLPYGLLCEPHDDWFLFRGTKADRVRFVRILRRCSPRPLTLGDRPRVLVAAAEPSSADVPAFDAAGRLKALCVALQPSAEVFLVGAAGVTPLEKLAAEATTFAPFTRTTRAALKAALAGSYDVFHLLAHGHGAGILLCDAAGAPAETTAGELAEWCGAGTAGLAFLQVCKAGQTGGRGGFGGVAQQLLSPRGGNLAAVVASTFPLDAEHSTTAAAGFYRALAAGKSPEEALATHASETDWTWAFLELWARPGALGGTKQRAAFQFVSPYRGLSSFTERDADLFFGRRAEVTELLNILRTEPAVGVVGDSGSGKTSLLQAGLVYAARQGGLAGVERWRIVSLRPGYHPAQALLTALKPGSTEPPTAAALAAALRADDRPLLVIFDQFEEAFTLARDPEEARTLTKALADLVAERPDRFRLVIGMRSEFLGQSAGLPGLSRLLRRPWVLRPPGADNLRAIVVGPAEHCGYTFQGPLADGTPTHATGLLDRILADPLLAAGDGAAPSLPLLQFALERLWLKAVETGTTVFTHAAFDALGCLGTAIALHAETTYQATPTATGLGVGARAVAEHVITALVSSRGTRQPRSRAALEAETGKPDAARAVIDHLVGERLLTVRSDPADPAASLVDLAHEALVRHWDRLRGWLAEDPQGRAMRDEFRTAVEKWEAGFAGVPAKSTRGLPGADVCRNYLAWIDTHTPQLPPAALEFVAGMRGYLTRQKRTRGAVMVTLGLLAATAAALAVLADGKARDATKSAADAKESAKQAQASARDAQVRAATLALDRGIQLSEQGRPRFGLLSMAYALKACPPADACPEAAALRNVILTNLGGWATHQLCLDDVRTFPGPALATDPAGTVILCRTKGGAQLYATDAPPGQPQPLGPPIPHLPFTKDTVGMSAEVHRDGRTVLLSDGAGYSQLWDAPGGAPLGAPFITGAVGGTVLSPDRKTAASADHDGTVTLWDATFPGHPDEARKYQGKVVGSPQPHQGKVYAMEFSRDGKLLAVGCGRGAGAQKGTAGSFHLMDAATGATLRRYGLDVTVTCVAFSEDGSRVAAGGIDMFVWKTADAVNTAIDNKDLRPIGRRSGQEHTARAVFDKADAEQVLLVNPSGGLAVTHSKDRHFGAEERLSPQGWLAGYGFRPDGKVFTANVDGTVRLWGRPKRDPAQARYELPRGPEPGRKVINNILAVDFRPDGKAVAAGTRDGKVFVYHLDNRAAPTVFRCAEADTGKDWSQVAEVEFSTDGTRLIAQDESFRVFVFHVPPPGSNSDVNDPVRHAGRNLVAAAPDGRTVVVRAPHPDPDGRNYWVIDLDTGARVCRLAEPGPIGPPPELGDDGFVMRVRAVAFSPDKSRVAVAHRDGRVHVYSTATGDQVAGPIEHQIDGGRDFIRAVAYSPAGDRLLTRSPRGRGLWHAAGAPVHLLRNRVGVQLARFSRSGRLVLGGTNFNTGEVWTGDGGEAVPLPLVHASEVWGISASPDETRVVTASYDQTARVWDVATGKPISPPFAHDSGVSDAEFSPDGKTALTGSWDGTLRLWPLPTPVPDDEPRITAWVEVQSGLRVAESGIGQLLTADEWTKQRDELNRRGGPPPGIVR</sequence>
<dbReference type="PROSITE" id="PS50294">
    <property type="entry name" value="WD_REPEATS_REGION"/>
    <property type="match status" value="2"/>
</dbReference>
<dbReference type="Gene3D" id="2.130.10.10">
    <property type="entry name" value="YVTN repeat-like/Quinoprotein amine dehydrogenase"/>
    <property type="match status" value="3"/>
</dbReference>
<dbReference type="InterPro" id="IPR011047">
    <property type="entry name" value="Quinoprotein_ADH-like_sf"/>
</dbReference>
<dbReference type="Pfam" id="PF00400">
    <property type="entry name" value="WD40"/>
    <property type="match status" value="6"/>
</dbReference>
<evidence type="ECO:0000313" key="6">
    <source>
        <dbReference type="EMBL" id="QDU23284.1"/>
    </source>
</evidence>
<dbReference type="InterPro" id="IPR049052">
    <property type="entry name" value="nSTAND1"/>
</dbReference>
<name>A0A517Y0J4_9BACT</name>
<feature type="repeat" description="WD" evidence="3">
    <location>
        <begin position="1605"/>
        <end position="1636"/>
    </location>
</feature>
<dbReference type="PANTHER" id="PTHR19879">
    <property type="entry name" value="TRANSCRIPTION INITIATION FACTOR TFIID"/>
    <property type="match status" value="1"/>
</dbReference>
<evidence type="ECO:0000259" key="5">
    <source>
        <dbReference type="Pfam" id="PF20703"/>
    </source>
</evidence>
<dbReference type="Pfam" id="PF20703">
    <property type="entry name" value="nSTAND1"/>
    <property type="match status" value="1"/>
</dbReference>
<keyword evidence="1 3" id="KW-0853">WD repeat</keyword>
<evidence type="ECO:0000256" key="1">
    <source>
        <dbReference type="ARBA" id="ARBA00022574"/>
    </source>
</evidence>
<dbReference type="EMBL" id="CP036273">
    <property type="protein sequence ID" value="QDU23284.1"/>
    <property type="molecule type" value="Genomic_DNA"/>
</dbReference>
<dbReference type="SUPFAM" id="SSF52540">
    <property type="entry name" value="P-loop containing nucleoside triphosphate hydrolases"/>
    <property type="match status" value="1"/>
</dbReference>
<dbReference type="InterPro" id="IPR024983">
    <property type="entry name" value="CHAT_dom"/>
</dbReference>
<dbReference type="Proteomes" id="UP000319576">
    <property type="component" value="Chromosome"/>
</dbReference>
<evidence type="ECO:0000256" key="2">
    <source>
        <dbReference type="ARBA" id="ARBA00022737"/>
    </source>
</evidence>
<feature type="repeat" description="WD" evidence="3">
    <location>
        <begin position="1566"/>
        <end position="1604"/>
    </location>
</feature>
<protein>
    <submittedName>
        <fullName evidence="6">WD domain, G-beta repeat</fullName>
    </submittedName>
</protein>
<keyword evidence="7" id="KW-1185">Reference proteome</keyword>
<dbReference type="InterPro" id="IPR019775">
    <property type="entry name" value="WD40_repeat_CS"/>
</dbReference>
<dbReference type="Gene3D" id="3.40.50.300">
    <property type="entry name" value="P-loop containing nucleotide triphosphate hydrolases"/>
    <property type="match status" value="1"/>
</dbReference>
<accession>A0A517Y0J4</accession>
<feature type="domain" description="CHAT" evidence="4">
    <location>
        <begin position="81"/>
        <end position="340"/>
    </location>
</feature>
<dbReference type="PROSITE" id="PS50082">
    <property type="entry name" value="WD_REPEATS_2"/>
    <property type="match status" value="2"/>
</dbReference>
<reference evidence="6 7" key="1">
    <citation type="submission" date="2019-02" db="EMBL/GenBank/DDBJ databases">
        <title>Deep-cultivation of Planctomycetes and their phenomic and genomic characterization uncovers novel biology.</title>
        <authorList>
            <person name="Wiegand S."/>
            <person name="Jogler M."/>
            <person name="Boedeker C."/>
            <person name="Pinto D."/>
            <person name="Vollmers J."/>
            <person name="Rivas-Marin E."/>
            <person name="Kohn T."/>
            <person name="Peeters S.H."/>
            <person name="Heuer A."/>
            <person name="Rast P."/>
            <person name="Oberbeckmann S."/>
            <person name="Bunk B."/>
            <person name="Jeske O."/>
            <person name="Meyerdierks A."/>
            <person name="Storesund J.E."/>
            <person name="Kallscheuer N."/>
            <person name="Luecker S."/>
            <person name="Lage O.M."/>
            <person name="Pohl T."/>
            <person name="Merkel B.J."/>
            <person name="Hornburger P."/>
            <person name="Mueller R.-W."/>
            <person name="Bruemmer F."/>
            <person name="Labrenz M."/>
            <person name="Spormann A.M."/>
            <person name="Op den Camp H."/>
            <person name="Overmann J."/>
            <person name="Amann R."/>
            <person name="Jetten M.S.M."/>
            <person name="Mascher T."/>
            <person name="Medema M.H."/>
            <person name="Devos D.P."/>
            <person name="Kaster A.-K."/>
            <person name="Ovreas L."/>
            <person name="Rohde M."/>
            <person name="Galperin M.Y."/>
            <person name="Jogler C."/>
        </authorList>
    </citation>
    <scope>NUCLEOTIDE SEQUENCE [LARGE SCALE GENOMIC DNA]</scope>
    <source>
        <strain evidence="6 7">ETA_A1</strain>
    </source>
</reference>
<dbReference type="InterPro" id="IPR027417">
    <property type="entry name" value="P-loop_NTPase"/>
</dbReference>
<dbReference type="PROSITE" id="PS00678">
    <property type="entry name" value="WD_REPEATS_1"/>
    <property type="match status" value="1"/>
</dbReference>
<keyword evidence="2" id="KW-0677">Repeat</keyword>
<dbReference type="InterPro" id="IPR015943">
    <property type="entry name" value="WD40/YVTN_repeat-like_dom_sf"/>
</dbReference>
<dbReference type="SMART" id="SM00320">
    <property type="entry name" value="WD40"/>
    <property type="match status" value="9"/>
</dbReference>
<proteinExistence type="predicted"/>
<dbReference type="InterPro" id="IPR001680">
    <property type="entry name" value="WD40_rpt"/>
</dbReference>
<evidence type="ECO:0000259" key="4">
    <source>
        <dbReference type="Pfam" id="PF12770"/>
    </source>
</evidence>
<organism evidence="6 7">
    <name type="scientific">Urbifossiella limnaea</name>
    <dbReference type="NCBI Taxonomy" id="2528023"/>
    <lineage>
        <taxon>Bacteria</taxon>
        <taxon>Pseudomonadati</taxon>
        <taxon>Planctomycetota</taxon>
        <taxon>Planctomycetia</taxon>
        <taxon>Gemmatales</taxon>
        <taxon>Gemmataceae</taxon>
        <taxon>Urbifossiella</taxon>
    </lineage>
</organism>
<evidence type="ECO:0000313" key="7">
    <source>
        <dbReference type="Proteomes" id="UP000319576"/>
    </source>
</evidence>
<dbReference type="Pfam" id="PF12770">
    <property type="entry name" value="CHAT"/>
    <property type="match status" value="1"/>
</dbReference>